<dbReference type="AlphaFoldDB" id="A0A0K8RI23"/>
<accession>A0A0K8RI23</accession>
<keyword evidence="1" id="KW-0812">Transmembrane</keyword>
<protein>
    <submittedName>
        <fullName evidence="2">Uncharacterized protein</fullName>
    </submittedName>
</protein>
<keyword evidence="1" id="KW-0472">Membrane</keyword>
<proteinExistence type="evidence at transcript level"/>
<evidence type="ECO:0000313" key="2">
    <source>
        <dbReference type="EMBL" id="JAA70812.1"/>
    </source>
</evidence>
<evidence type="ECO:0000256" key="1">
    <source>
        <dbReference type="SAM" id="Phobius"/>
    </source>
</evidence>
<feature type="transmembrane region" description="Helical" evidence="1">
    <location>
        <begin position="78"/>
        <end position="98"/>
    </location>
</feature>
<reference evidence="2" key="1">
    <citation type="submission" date="2012-12" db="EMBL/GenBank/DDBJ databases">
        <title>Identification and characterization of a phenylalanine ammonia-lyase gene family in Isatis indigotica Fort.</title>
        <authorList>
            <person name="Liu Q."/>
            <person name="Chen J."/>
            <person name="Zhou X."/>
            <person name="Di P."/>
            <person name="Xiao Y."/>
            <person name="Xuan H."/>
            <person name="Zhang L."/>
            <person name="Chen W."/>
        </authorList>
    </citation>
    <scope>NUCLEOTIDE SEQUENCE</scope>
    <source>
        <tissue evidence="2">Salivary gland</tissue>
    </source>
</reference>
<organism evidence="2">
    <name type="scientific">Ixodes ricinus</name>
    <name type="common">Common tick</name>
    <name type="synonym">Acarus ricinus</name>
    <dbReference type="NCBI Taxonomy" id="34613"/>
    <lineage>
        <taxon>Eukaryota</taxon>
        <taxon>Metazoa</taxon>
        <taxon>Ecdysozoa</taxon>
        <taxon>Arthropoda</taxon>
        <taxon>Chelicerata</taxon>
        <taxon>Arachnida</taxon>
        <taxon>Acari</taxon>
        <taxon>Parasitiformes</taxon>
        <taxon>Ixodida</taxon>
        <taxon>Ixodoidea</taxon>
        <taxon>Ixodidae</taxon>
        <taxon>Ixodinae</taxon>
        <taxon>Ixodes</taxon>
    </lineage>
</organism>
<dbReference type="EMBL" id="GADI01002996">
    <property type="protein sequence ID" value="JAA70812.1"/>
    <property type="molecule type" value="mRNA"/>
</dbReference>
<name>A0A0K8RI23_IXORI</name>
<keyword evidence="1" id="KW-1133">Transmembrane helix</keyword>
<sequence length="127" mass="14062">MKSASLSTMCFGWDRVSQSFSVPSSATEGTVHTGAEPPNKSDILQCTRSTARKSMEAVAEFAWLVCSCIKTRAQSFNVLLSCFNYCTLLILLAASFIFDVANFCVSMVPFYSIFNERIILNKAFLET</sequence>